<reference evidence="2" key="1">
    <citation type="submission" date="2011-01" db="EMBL/GenBank/DDBJ databases">
        <title>Complete sequence of chromosome of Thermovibrio ammonificans HB-1.</title>
        <authorList>
            <consortium name="US DOE Joint Genome Institute"/>
            <person name="Lucas S."/>
            <person name="Copeland A."/>
            <person name="Lapidus A."/>
            <person name="Cheng J.-F."/>
            <person name="Goodwin L."/>
            <person name="Pitluck S."/>
            <person name="Davenport K."/>
            <person name="Detter J.C."/>
            <person name="Han C."/>
            <person name="Tapia R."/>
            <person name="Land M."/>
            <person name="Hauser L."/>
            <person name="Kyrpides N."/>
            <person name="Ivanova N."/>
            <person name="Ovchinnikova G."/>
            <person name="Vetriani C."/>
            <person name="Woyke T."/>
        </authorList>
    </citation>
    <scope>NUCLEOTIDE SEQUENCE [LARGE SCALE GENOMIC DNA]</scope>
    <source>
        <strain evidence="2">HB-1</strain>
    </source>
</reference>
<dbReference type="KEGG" id="tam:Theam_1119"/>
<dbReference type="Proteomes" id="UP000006362">
    <property type="component" value="Chromosome"/>
</dbReference>
<dbReference type="InterPro" id="IPR007525">
    <property type="entry name" value="FrhB_FdhB_C"/>
</dbReference>
<evidence type="ECO:0000313" key="2">
    <source>
        <dbReference type="EMBL" id="ADU97085.1"/>
    </source>
</evidence>
<evidence type="ECO:0000313" key="3">
    <source>
        <dbReference type="Proteomes" id="UP000006362"/>
    </source>
</evidence>
<dbReference type="AlphaFoldDB" id="E8T2J0"/>
<name>E8T2J0_THEA1</name>
<dbReference type="HOGENOM" id="CLU_946397_0_0_0"/>
<dbReference type="EMBL" id="CP002444">
    <property type="protein sequence ID" value="ADU97085.1"/>
    <property type="molecule type" value="Genomic_DNA"/>
</dbReference>
<accession>E8T2J0</accession>
<dbReference type="PANTHER" id="PTHR31332">
    <property type="entry name" value="7-HYDROXYMETHYL CHLOROPHYLL A REDUCTASE, CHLOROPLASTIC"/>
    <property type="match status" value="1"/>
</dbReference>
<feature type="domain" description="Coenzyme F420 hydrogenase/dehydrogenase beta subunit C-terminal" evidence="1">
    <location>
        <begin position="86"/>
        <end position="225"/>
    </location>
</feature>
<protein>
    <submittedName>
        <fullName evidence="2">Coenzyme F420 hydrogenase/dehydrogenase beta subunit domain protein</fullName>
    </submittedName>
</protein>
<dbReference type="RefSeq" id="WP_013537871.1">
    <property type="nucleotide sequence ID" value="NC_014926.1"/>
</dbReference>
<dbReference type="PANTHER" id="PTHR31332:SF0">
    <property type="entry name" value="7-HYDROXYMETHYL CHLOROPHYLL A REDUCTASE, CHLOROPLASTIC"/>
    <property type="match status" value="1"/>
</dbReference>
<evidence type="ECO:0000259" key="1">
    <source>
        <dbReference type="Pfam" id="PF04432"/>
    </source>
</evidence>
<dbReference type="InterPro" id="IPR045220">
    <property type="entry name" value="FRHB/FDHB/HCAR-like"/>
</dbReference>
<dbReference type="Pfam" id="PF04432">
    <property type="entry name" value="FrhB_FdhB_C"/>
    <property type="match status" value="1"/>
</dbReference>
<gene>
    <name evidence="2" type="ordered locus">Theam_1119</name>
</gene>
<proteinExistence type="predicted"/>
<dbReference type="STRING" id="648996.Theam_1119"/>
<dbReference type="eggNOG" id="COG1035">
    <property type="taxonomic scope" value="Bacteria"/>
</dbReference>
<dbReference type="GO" id="GO:0052592">
    <property type="term" value="F:oxidoreductase activity, acting on CH or CH2 groups, with an iron-sulfur protein as acceptor"/>
    <property type="evidence" value="ECO:0007669"/>
    <property type="project" value="TreeGrafter"/>
</dbReference>
<organism evidence="2 3">
    <name type="scientific">Thermovibrio ammonificans (strain DSM 15698 / JCM 12110 / HB-1)</name>
    <dbReference type="NCBI Taxonomy" id="648996"/>
    <lineage>
        <taxon>Bacteria</taxon>
        <taxon>Pseudomonadati</taxon>
        <taxon>Aquificota</taxon>
        <taxon>Aquificia</taxon>
        <taxon>Desulfurobacteriales</taxon>
        <taxon>Desulfurobacteriaceae</taxon>
        <taxon>Thermovibrio</taxon>
    </lineage>
</organism>
<sequence length="294" mass="33510">MLNLNREFLIGEFKRAFKVESREGTPLERLFKLMFKSRMIDGLLTANREGTPILAKDEKEVEINRLNRFFGVNKLLKTAIQKHRLNKLAIFGPSCLIDGLNKAQYFGIGCNWAKTAVALKVGLLCLGSTTKEAAEAEMLEITGRRLTPVKSYIDGGKLITETAEGEEVELEPAVHHYYSNTACRYCLNLCAKGSDLTYVPLKGEKEALFIVRSERGWRTLAQVQQKFPGELLFKPENGELDRISALLKEKMLHNVAEIIERVELGLPVPKWSDNKLRKFYRAWNSVENREEEVF</sequence>
<dbReference type="OrthoDB" id="11063at2"/>
<keyword evidence="3" id="KW-1185">Reference proteome</keyword>